<dbReference type="PROSITE" id="PS00194">
    <property type="entry name" value="THIOREDOXIN_1"/>
    <property type="match status" value="1"/>
</dbReference>
<comment type="caution">
    <text evidence="3">The sequence shown here is derived from an EMBL/GenBank/DDBJ whole genome shotgun (WGS) entry which is preliminary data.</text>
</comment>
<dbReference type="PANTHER" id="PTHR42852">
    <property type="entry name" value="THIOL:DISULFIDE INTERCHANGE PROTEIN DSBE"/>
    <property type="match status" value="1"/>
</dbReference>
<reference evidence="3 4" key="1">
    <citation type="submission" date="2013-08" db="EMBL/GenBank/DDBJ databases">
        <authorList>
            <person name="Huang J."/>
            <person name="Wang G."/>
        </authorList>
    </citation>
    <scope>NUCLEOTIDE SEQUENCE [LARGE SCALE GENOMIC DNA]</scope>
    <source>
        <strain evidence="3 4">JSM 072002</strain>
    </source>
</reference>
<name>A0A0A5HVB5_9BACI</name>
<dbReference type="PROSITE" id="PS51352">
    <property type="entry name" value="THIOREDOXIN_2"/>
    <property type="match status" value="1"/>
</dbReference>
<dbReference type="Proteomes" id="UP000030401">
    <property type="component" value="Unassembled WGS sequence"/>
</dbReference>
<dbReference type="GO" id="GO:0016209">
    <property type="term" value="F:antioxidant activity"/>
    <property type="evidence" value="ECO:0007669"/>
    <property type="project" value="InterPro"/>
</dbReference>
<dbReference type="EMBL" id="AVPG01000006">
    <property type="protein sequence ID" value="KGX87557.1"/>
    <property type="molecule type" value="Genomic_DNA"/>
</dbReference>
<dbReference type="AlphaFoldDB" id="A0A0A5HVB5"/>
<evidence type="ECO:0000313" key="3">
    <source>
        <dbReference type="EMBL" id="KGX87557.1"/>
    </source>
</evidence>
<evidence type="ECO:0000259" key="2">
    <source>
        <dbReference type="PROSITE" id="PS51352"/>
    </source>
</evidence>
<organism evidence="3 4">
    <name type="scientific">Pontibacillus litoralis JSM 072002</name>
    <dbReference type="NCBI Taxonomy" id="1385512"/>
    <lineage>
        <taxon>Bacteria</taxon>
        <taxon>Bacillati</taxon>
        <taxon>Bacillota</taxon>
        <taxon>Bacilli</taxon>
        <taxon>Bacillales</taxon>
        <taxon>Bacillaceae</taxon>
        <taxon>Pontibacillus</taxon>
    </lineage>
</organism>
<sequence>MTKRIVAALVLFLLVGMTVYTFLEGKNTASDDSASKGTAIVPADAPEGVQKGDIAPNVSLQTLDGETIRLSDFKGEKVFLNFWASWCAPCLKEMPEMQQFHEEFGDDVTILAVNATGTEKSEAIVKEFVEEGGYTFPIALDVSMDANTIFRAQALPTTYFIGSDGVIQQPAKFGAMSYEFMVEMKDKLQ</sequence>
<gene>
    <name evidence="3" type="ORF">N784_15025</name>
</gene>
<protein>
    <recommendedName>
        <fullName evidence="2">Thioredoxin domain-containing protein</fullName>
    </recommendedName>
</protein>
<dbReference type="SUPFAM" id="SSF52833">
    <property type="entry name" value="Thioredoxin-like"/>
    <property type="match status" value="1"/>
</dbReference>
<keyword evidence="1" id="KW-1015">Disulfide bond</keyword>
<dbReference type="GO" id="GO:0016491">
    <property type="term" value="F:oxidoreductase activity"/>
    <property type="evidence" value="ECO:0007669"/>
    <property type="project" value="InterPro"/>
</dbReference>
<dbReference type="STRING" id="1385512.N784_15025"/>
<dbReference type="OrthoDB" id="25753at2"/>
<evidence type="ECO:0000256" key="1">
    <source>
        <dbReference type="ARBA" id="ARBA00023157"/>
    </source>
</evidence>
<dbReference type="CDD" id="cd02966">
    <property type="entry name" value="TlpA_like_family"/>
    <property type="match status" value="1"/>
</dbReference>
<dbReference type="RefSeq" id="WP_036833328.1">
    <property type="nucleotide sequence ID" value="NZ_AVPG01000006.1"/>
</dbReference>
<dbReference type="InterPro" id="IPR000866">
    <property type="entry name" value="AhpC/TSA"/>
</dbReference>
<dbReference type="InterPro" id="IPR013766">
    <property type="entry name" value="Thioredoxin_domain"/>
</dbReference>
<dbReference type="eggNOG" id="COG0526">
    <property type="taxonomic scope" value="Bacteria"/>
</dbReference>
<dbReference type="Gene3D" id="3.40.30.10">
    <property type="entry name" value="Glutaredoxin"/>
    <property type="match status" value="1"/>
</dbReference>
<dbReference type="InterPro" id="IPR036249">
    <property type="entry name" value="Thioredoxin-like_sf"/>
</dbReference>
<evidence type="ECO:0000313" key="4">
    <source>
        <dbReference type="Proteomes" id="UP000030401"/>
    </source>
</evidence>
<keyword evidence="4" id="KW-1185">Reference proteome</keyword>
<proteinExistence type="predicted"/>
<dbReference type="InterPro" id="IPR050553">
    <property type="entry name" value="Thioredoxin_ResA/DsbE_sf"/>
</dbReference>
<dbReference type="Pfam" id="PF00578">
    <property type="entry name" value="AhpC-TSA"/>
    <property type="match status" value="1"/>
</dbReference>
<dbReference type="InterPro" id="IPR017937">
    <property type="entry name" value="Thioredoxin_CS"/>
</dbReference>
<accession>A0A0A5HVB5</accession>
<dbReference type="PANTHER" id="PTHR42852:SF1">
    <property type="entry name" value="THIOREDOXIN-LIKE PROTEIN YNEN"/>
    <property type="match status" value="1"/>
</dbReference>
<feature type="domain" description="Thioredoxin" evidence="2">
    <location>
        <begin position="49"/>
        <end position="189"/>
    </location>
</feature>